<dbReference type="InterPro" id="IPR038665">
    <property type="entry name" value="Voltage-dep_anion_channel_sf"/>
</dbReference>
<dbReference type="PANTHER" id="PTHR37955">
    <property type="entry name" value="TELLURITE RESISTANCE PROTEIN TEHA"/>
    <property type="match status" value="1"/>
</dbReference>
<comment type="subcellular location">
    <subcellularLocation>
        <location evidence="1">Membrane</location>
        <topology evidence="1">Multi-pass membrane protein</topology>
    </subcellularLocation>
</comment>
<evidence type="ECO:0000313" key="7">
    <source>
        <dbReference type="Proteomes" id="UP001400965"/>
    </source>
</evidence>
<feature type="transmembrane region" description="Helical" evidence="5">
    <location>
        <begin position="287"/>
        <end position="305"/>
    </location>
</feature>
<sequence length="327" mass="37170">MKTIRKRISKSDFENIPIAIAGISLGFMSISTALVEFNILWVRHLAVLFSTISILILIIKTILHPNKVWNELKNPLAGSIYPTISMTIMLIAVYVVKLNLQFAKTLWISATILHFIIFIMFTIHMLKDFRLTNMLPSWFISTVGIGLAAVTSKPMKMPYLSRVIFYYSLALFIVLGIIMIYRLIFMDKLEGNKKFTLMIMTAPANICLAGYLAVYEEPNIMLLKFLALLGYASIIYSFVLLPRLINTPFTLALAPLTFPLGIGVTAAQRYIKYLNNIGSNLEVFLRYILYIQVIVSIIVIGYIVIKTIHLLIRDFLLVNSTMENIKQ</sequence>
<name>A0ABP3XBK5_9FIRM</name>
<dbReference type="InterPro" id="IPR004695">
    <property type="entry name" value="SLAC1/Mae1/Ssu1/TehA"/>
</dbReference>
<gene>
    <name evidence="6" type="ORF">GCM10008917_10500</name>
</gene>
<dbReference type="PANTHER" id="PTHR37955:SF1">
    <property type="entry name" value="DEP DOMAIN-CONTAINING PROTEIN"/>
    <property type="match status" value="1"/>
</dbReference>
<feature type="transmembrane region" description="Helical" evidence="5">
    <location>
        <begin position="195"/>
        <end position="214"/>
    </location>
</feature>
<keyword evidence="2 5" id="KW-0812">Transmembrane</keyword>
<organism evidence="6 7">
    <name type="scientific">Paraclostridium tenue</name>
    <dbReference type="NCBI Taxonomy" id="1737"/>
    <lineage>
        <taxon>Bacteria</taxon>
        <taxon>Bacillati</taxon>
        <taxon>Bacillota</taxon>
        <taxon>Clostridia</taxon>
        <taxon>Peptostreptococcales</taxon>
        <taxon>Peptostreptococcaceae</taxon>
        <taxon>Paraclostridium</taxon>
    </lineage>
</organism>
<protein>
    <submittedName>
        <fullName evidence="6">TDT family transporter</fullName>
    </submittedName>
</protein>
<keyword evidence="7" id="KW-1185">Reference proteome</keyword>
<accession>A0ABP3XBK5</accession>
<dbReference type="RefSeq" id="WP_346043498.1">
    <property type="nucleotide sequence ID" value="NZ_BAAACP010000005.1"/>
</dbReference>
<keyword evidence="4 5" id="KW-0472">Membrane</keyword>
<evidence type="ECO:0000256" key="3">
    <source>
        <dbReference type="ARBA" id="ARBA00022989"/>
    </source>
</evidence>
<keyword evidence="3 5" id="KW-1133">Transmembrane helix</keyword>
<dbReference type="EMBL" id="BAAACP010000005">
    <property type="protein sequence ID" value="GAA0862977.1"/>
    <property type="molecule type" value="Genomic_DNA"/>
</dbReference>
<proteinExistence type="predicted"/>
<feature type="transmembrane region" description="Helical" evidence="5">
    <location>
        <begin position="164"/>
        <end position="183"/>
    </location>
</feature>
<evidence type="ECO:0000256" key="1">
    <source>
        <dbReference type="ARBA" id="ARBA00004141"/>
    </source>
</evidence>
<feature type="transmembrane region" description="Helical" evidence="5">
    <location>
        <begin position="220"/>
        <end position="241"/>
    </location>
</feature>
<comment type="caution">
    <text evidence="6">The sequence shown here is derived from an EMBL/GenBank/DDBJ whole genome shotgun (WGS) entry which is preliminary data.</text>
</comment>
<feature type="transmembrane region" description="Helical" evidence="5">
    <location>
        <begin position="16"/>
        <end position="35"/>
    </location>
</feature>
<evidence type="ECO:0000256" key="5">
    <source>
        <dbReference type="SAM" id="Phobius"/>
    </source>
</evidence>
<evidence type="ECO:0000256" key="2">
    <source>
        <dbReference type="ARBA" id="ARBA00022692"/>
    </source>
</evidence>
<dbReference type="Proteomes" id="UP001400965">
    <property type="component" value="Unassembled WGS sequence"/>
</dbReference>
<dbReference type="CDD" id="cd09325">
    <property type="entry name" value="TDT_C4-dicarb_trans"/>
    <property type="match status" value="1"/>
</dbReference>
<reference evidence="7" key="1">
    <citation type="journal article" date="2019" name="Int. J. Syst. Evol. Microbiol.">
        <title>The Global Catalogue of Microorganisms (GCM) 10K type strain sequencing project: providing services to taxonomists for standard genome sequencing and annotation.</title>
        <authorList>
            <consortium name="The Broad Institute Genomics Platform"/>
            <consortium name="The Broad Institute Genome Sequencing Center for Infectious Disease"/>
            <person name="Wu L."/>
            <person name="Ma J."/>
        </authorList>
    </citation>
    <scope>NUCLEOTIDE SEQUENCE [LARGE SCALE GENOMIC DNA]</scope>
    <source>
        <strain evidence="7">JCM 6486</strain>
    </source>
</reference>
<dbReference type="Pfam" id="PF03595">
    <property type="entry name" value="SLAC1"/>
    <property type="match status" value="1"/>
</dbReference>
<evidence type="ECO:0000256" key="4">
    <source>
        <dbReference type="ARBA" id="ARBA00023136"/>
    </source>
</evidence>
<feature type="transmembrane region" description="Helical" evidence="5">
    <location>
        <begin position="135"/>
        <end position="152"/>
    </location>
</feature>
<dbReference type="InterPro" id="IPR052951">
    <property type="entry name" value="Tellurite_res_ion_channel"/>
</dbReference>
<feature type="transmembrane region" description="Helical" evidence="5">
    <location>
        <begin position="102"/>
        <end position="123"/>
    </location>
</feature>
<evidence type="ECO:0000313" key="6">
    <source>
        <dbReference type="EMBL" id="GAA0862977.1"/>
    </source>
</evidence>
<feature type="transmembrane region" description="Helical" evidence="5">
    <location>
        <begin position="41"/>
        <end position="63"/>
    </location>
</feature>
<feature type="transmembrane region" description="Helical" evidence="5">
    <location>
        <begin position="75"/>
        <end position="96"/>
    </location>
</feature>
<dbReference type="Gene3D" id="1.50.10.150">
    <property type="entry name" value="Voltage-dependent anion channel"/>
    <property type="match status" value="1"/>
</dbReference>
<feature type="transmembrane region" description="Helical" evidence="5">
    <location>
        <begin position="248"/>
        <end position="267"/>
    </location>
</feature>